<sequence>MTKREEITEARINRRILRAILVSTLVLFLYGLLRVIPLRFRLAWARRVLGE</sequence>
<accession>A0A0F9MXC3</accession>
<dbReference type="EMBL" id="LAZR01009225">
    <property type="protein sequence ID" value="KKM73912.1"/>
    <property type="molecule type" value="Genomic_DNA"/>
</dbReference>
<evidence type="ECO:0000256" key="1">
    <source>
        <dbReference type="SAM" id="Phobius"/>
    </source>
</evidence>
<reference evidence="2" key="1">
    <citation type="journal article" date="2015" name="Nature">
        <title>Complex archaea that bridge the gap between prokaryotes and eukaryotes.</title>
        <authorList>
            <person name="Spang A."/>
            <person name="Saw J.H."/>
            <person name="Jorgensen S.L."/>
            <person name="Zaremba-Niedzwiedzka K."/>
            <person name="Martijn J."/>
            <person name="Lind A.E."/>
            <person name="van Eijk R."/>
            <person name="Schleper C."/>
            <person name="Guy L."/>
            <person name="Ettema T.J."/>
        </authorList>
    </citation>
    <scope>NUCLEOTIDE SEQUENCE</scope>
</reference>
<organism evidence="2">
    <name type="scientific">marine sediment metagenome</name>
    <dbReference type="NCBI Taxonomy" id="412755"/>
    <lineage>
        <taxon>unclassified sequences</taxon>
        <taxon>metagenomes</taxon>
        <taxon>ecological metagenomes</taxon>
    </lineage>
</organism>
<proteinExistence type="predicted"/>
<name>A0A0F9MXC3_9ZZZZ</name>
<protein>
    <submittedName>
        <fullName evidence="2">Uncharacterized protein</fullName>
    </submittedName>
</protein>
<comment type="caution">
    <text evidence="2">The sequence shown here is derived from an EMBL/GenBank/DDBJ whole genome shotgun (WGS) entry which is preliminary data.</text>
</comment>
<keyword evidence="1" id="KW-0812">Transmembrane</keyword>
<dbReference type="AlphaFoldDB" id="A0A0F9MXC3"/>
<gene>
    <name evidence="2" type="ORF">LCGC14_1405630</name>
</gene>
<keyword evidence="1" id="KW-0472">Membrane</keyword>
<evidence type="ECO:0000313" key="2">
    <source>
        <dbReference type="EMBL" id="KKM73912.1"/>
    </source>
</evidence>
<feature type="transmembrane region" description="Helical" evidence="1">
    <location>
        <begin position="16"/>
        <end position="36"/>
    </location>
</feature>
<keyword evidence="1" id="KW-1133">Transmembrane helix</keyword>